<gene>
    <name evidence="1" type="ORF">L1987_51656</name>
</gene>
<name>A0ACB9EQC8_9ASTR</name>
<dbReference type="Proteomes" id="UP001056120">
    <property type="component" value="Linkage Group LG17"/>
</dbReference>
<dbReference type="EMBL" id="CM042034">
    <property type="protein sequence ID" value="KAI3761244.1"/>
    <property type="molecule type" value="Genomic_DNA"/>
</dbReference>
<reference evidence="2" key="1">
    <citation type="journal article" date="2022" name="Mol. Ecol. Resour.">
        <title>The genomes of chicory, endive, great burdock and yacon provide insights into Asteraceae palaeo-polyploidization history and plant inulin production.</title>
        <authorList>
            <person name="Fan W."/>
            <person name="Wang S."/>
            <person name="Wang H."/>
            <person name="Wang A."/>
            <person name="Jiang F."/>
            <person name="Liu H."/>
            <person name="Zhao H."/>
            <person name="Xu D."/>
            <person name="Zhang Y."/>
        </authorList>
    </citation>
    <scope>NUCLEOTIDE SEQUENCE [LARGE SCALE GENOMIC DNA]</scope>
    <source>
        <strain evidence="2">cv. Yunnan</strain>
    </source>
</reference>
<proteinExistence type="predicted"/>
<keyword evidence="2" id="KW-1185">Reference proteome</keyword>
<evidence type="ECO:0000313" key="2">
    <source>
        <dbReference type="Proteomes" id="UP001056120"/>
    </source>
</evidence>
<organism evidence="1 2">
    <name type="scientific">Smallanthus sonchifolius</name>
    <dbReference type="NCBI Taxonomy" id="185202"/>
    <lineage>
        <taxon>Eukaryota</taxon>
        <taxon>Viridiplantae</taxon>
        <taxon>Streptophyta</taxon>
        <taxon>Embryophyta</taxon>
        <taxon>Tracheophyta</taxon>
        <taxon>Spermatophyta</taxon>
        <taxon>Magnoliopsida</taxon>
        <taxon>eudicotyledons</taxon>
        <taxon>Gunneridae</taxon>
        <taxon>Pentapetalae</taxon>
        <taxon>asterids</taxon>
        <taxon>campanulids</taxon>
        <taxon>Asterales</taxon>
        <taxon>Asteraceae</taxon>
        <taxon>Asteroideae</taxon>
        <taxon>Heliantheae alliance</taxon>
        <taxon>Millerieae</taxon>
        <taxon>Smallanthus</taxon>
    </lineage>
</organism>
<reference evidence="1 2" key="2">
    <citation type="journal article" date="2022" name="Mol. Ecol. Resour.">
        <title>The genomes of chicory, endive, great burdock and yacon provide insights into Asteraceae paleo-polyploidization history and plant inulin production.</title>
        <authorList>
            <person name="Fan W."/>
            <person name="Wang S."/>
            <person name="Wang H."/>
            <person name="Wang A."/>
            <person name="Jiang F."/>
            <person name="Liu H."/>
            <person name="Zhao H."/>
            <person name="Xu D."/>
            <person name="Zhang Y."/>
        </authorList>
    </citation>
    <scope>NUCLEOTIDE SEQUENCE [LARGE SCALE GENOMIC DNA]</scope>
    <source>
        <strain evidence="2">cv. Yunnan</strain>
        <tissue evidence="1">Leaves</tissue>
    </source>
</reference>
<protein>
    <submittedName>
        <fullName evidence="1">Uncharacterized protein</fullName>
    </submittedName>
</protein>
<evidence type="ECO:0000313" key="1">
    <source>
        <dbReference type="EMBL" id="KAI3761244.1"/>
    </source>
</evidence>
<comment type="caution">
    <text evidence="1">The sequence shown here is derived from an EMBL/GenBank/DDBJ whole genome shotgun (WGS) entry which is preliminary data.</text>
</comment>
<sequence length="341" mass="36648">MPPQLQRLLRPLRGVRRGVELRSSTNGPFKRGCSSGSLMPDGTVTQTGGTADGELVVRTYSSCDTCDWEEIPTGLVQGRCCQDFSDHPRREPRNYPSTGSGVLLSIRIVNGTVGAIEFLVCGGAPRSAFPNAFKEVFDGALDSCGRIVISDPDPQWVMESMPLARVMGDMLLLPNGDVLIINGASAGVAGWEFGRDPVLSPVVYRPGNPIGSRFELSLEEFSPAYLDSNVSGLRPVIISPMTSSNIGYGNEMVINFAVSNNLDPVSVMVTLGAPSFNTHSFSMNQRLLVLDSGIVTTDLDSSNYLVSVAMPPSANIAPTGLYLLFVVHKDIPSEGIWIHIQ</sequence>
<accession>A0ACB9EQC8</accession>